<comment type="caution">
    <text evidence="2">The sequence shown here is derived from an EMBL/GenBank/DDBJ whole genome shotgun (WGS) entry which is preliminary data.</text>
</comment>
<dbReference type="InterPro" id="IPR025191">
    <property type="entry name" value="DUF4125"/>
</dbReference>
<dbReference type="OrthoDB" id="5387164at2"/>
<dbReference type="EMBL" id="MDUX01000072">
    <property type="protein sequence ID" value="KAF7597980.1"/>
    <property type="molecule type" value="Genomic_DNA"/>
</dbReference>
<reference evidence="1 4" key="1">
    <citation type="submission" date="2016-08" db="EMBL/GenBank/DDBJ databases">
        <title>Candidatus Dactylopiibacterium carminicum genome sequence.</title>
        <authorList>
            <person name="Ramirez-Puebla S.T."/>
            <person name="Ormeno-Orrillo E."/>
            <person name="Vera-Ponce De Leon A."/>
            <person name="Luis L."/>
            <person name="Sanchez-Flores A."/>
            <person name="Monica R."/>
            <person name="Martinez-Romero E."/>
        </authorList>
    </citation>
    <scope>NUCLEOTIDE SEQUENCE [LARGE SCALE GENOMIC DNA]</scope>
    <source>
        <strain evidence="1">END1</strain>
    </source>
</reference>
<evidence type="ECO:0000313" key="3">
    <source>
        <dbReference type="Proteomes" id="UP000216107"/>
    </source>
</evidence>
<evidence type="ECO:0000313" key="1">
    <source>
        <dbReference type="EMBL" id="KAF7597980.1"/>
    </source>
</evidence>
<gene>
    <name evidence="1" type="ORF">BGI27_15740</name>
    <name evidence="2" type="ORF">CGU29_15885</name>
</gene>
<evidence type="ECO:0000313" key="4">
    <source>
        <dbReference type="Proteomes" id="UP000623509"/>
    </source>
</evidence>
<dbReference type="EMBL" id="NMRN01000076">
    <property type="protein sequence ID" value="PAS91543.1"/>
    <property type="molecule type" value="Genomic_DNA"/>
</dbReference>
<sequence length="203" mass="23236">MSIIDDIVQLEWQAFDKVDNEGGRASCQNDFGTFNIMRKSQFLAWDTATLMSYRNDLQTAARLGRNLVQEKYARMMASTAPEEYAGFAHLLPPLNTWQQRTIERIVETQLGWREAFAREYPRLSDQARAIRTEEDTAGTTSFETYLRGELGTYSEETLAAYARMVDEYEAEERNLTCETMAHTAKLYGYDGLQAAEDKLAEHA</sequence>
<dbReference type="Proteomes" id="UP000623509">
    <property type="component" value="Unassembled WGS sequence"/>
</dbReference>
<organism evidence="2 3">
    <name type="scientific">Candidatus Dactylopiibacterium carminicum</name>
    <dbReference type="NCBI Taxonomy" id="857335"/>
    <lineage>
        <taxon>Bacteria</taxon>
        <taxon>Pseudomonadati</taxon>
        <taxon>Pseudomonadota</taxon>
        <taxon>Betaproteobacteria</taxon>
        <taxon>Rhodocyclales</taxon>
        <taxon>Rhodocyclaceae</taxon>
        <taxon>Candidatus Dactylopiibacterium</taxon>
    </lineage>
</organism>
<proteinExistence type="predicted"/>
<evidence type="ECO:0000313" key="2">
    <source>
        <dbReference type="EMBL" id="PAS91543.1"/>
    </source>
</evidence>
<dbReference type="AlphaFoldDB" id="A0A272EN60"/>
<protein>
    <submittedName>
        <fullName evidence="1">DUF4125 domain-containing protein</fullName>
    </submittedName>
</protein>
<dbReference type="Pfam" id="PF13526">
    <property type="entry name" value="DUF4125"/>
    <property type="match status" value="1"/>
</dbReference>
<name>A0A272EN60_9RHOO</name>
<accession>A0A272EN60</accession>
<dbReference type="Proteomes" id="UP000216107">
    <property type="component" value="Unassembled WGS sequence"/>
</dbReference>
<keyword evidence="4" id="KW-1185">Reference proteome</keyword>
<reference evidence="2 3" key="2">
    <citation type="submission" date="2017-07" db="EMBL/GenBank/DDBJ databases">
        <title>Candidatus Dactylopiibacterium carminicum, a nitrogen-fixing symbiont of the cochineal insect Dactylopius coccus and Dactylopius opuntiae (Hemiptera: Coccoidea: Dactylopiidae).</title>
        <authorList>
            <person name="Vera A."/>
        </authorList>
    </citation>
    <scope>NUCLEOTIDE SEQUENCE [LARGE SCALE GENOMIC DNA]</scope>
    <source>
        <strain evidence="2 3">NFDCM</strain>
    </source>
</reference>
<dbReference type="RefSeq" id="WP_095525786.1">
    <property type="nucleotide sequence ID" value="NZ_MDUX01000072.1"/>
</dbReference>